<dbReference type="InterPro" id="IPR025400">
    <property type="entry name" value="Lin1244/Lin1753-like_N"/>
</dbReference>
<dbReference type="InterPro" id="IPR006343">
    <property type="entry name" value="DnaB/C_C"/>
</dbReference>
<reference evidence="4 5" key="1">
    <citation type="submission" date="2018-08" db="EMBL/GenBank/DDBJ databases">
        <title>Murine metabolic-syndrome-specific gut microbial biobank.</title>
        <authorList>
            <person name="Liu C."/>
        </authorList>
    </citation>
    <scope>NUCLEOTIDE SEQUENCE [LARGE SCALE GENOMIC DNA]</scope>
    <source>
        <strain evidence="4 5">583</strain>
    </source>
</reference>
<protein>
    <submittedName>
        <fullName evidence="4">DUF4373 domain-containing protein</fullName>
    </submittedName>
</protein>
<accession>A0A845QZ77</accession>
<feature type="compositionally biased region" description="Basic and acidic residues" evidence="2">
    <location>
        <begin position="261"/>
        <end position="275"/>
    </location>
</feature>
<dbReference type="SUPFAM" id="SSF158499">
    <property type="entry name" value="DnaD domain-like"/>
    <property type="match status" value="1"/>
</dbReference>
<keyword evidence="5" id="KW-1185">Reference proteome</keyword>
<evidence type="ECO:0000256" key="2">
    <source>
        <dbReference type="SAM" id="MobiDB-lite"/>
    </source>
</evidence>
<dbReference type="Gene3D" id="1.10.10.630">
    <property type="entry name" value="DnaD domain-like"/>
    <property type="match status" value="1"/>
</dbReference>
<evidence type="ECO:0000256" key="1">
    <source>
        <dbReference type="ARBA" id="ARBA00093462"/>
    </source>
</evidence>
<dbReference type="EMBL" id="QXXA01000026">
    <property type="protein sequence ID" value="NBI08257.1"/>
    <property type="molecule type" value="Genomic_DNA"/>
</dbReference>
<proteinExistence type="inferred from homology"/>
<evidence type="ECO:0000313" key="5">
    <source>
        <dbReference type="Proteomes" id="UP000467132"/>
    </source>
</evidence>
<feature type="domain" description="Lin1244/Lin1753-like N-terminal" evidence="3">
    <location>
        <begin position="11"/>
        <end position="104"/>
    </location>
</feature>
<sequence length="309" mass="35948">MARPIKTGLDYYPLDVDFLQDIKIRKIMRACGIQSITILISLLSSIYRDKGYYVVWDNDMTFLVADEVGASEGAVIEVVNKAVQVDFFNEYTFKQYKILTSKGIQKRFLEAISRRKEINLISEYLLIDLDNDYSNLVNVNINSINDNRSTQSKEKKSKVKKSKEYNNKKNDDCCDGFDNDLLDEEDINLDDNEFKKLSTMYQQILGQANSYTKDWIVSNLEDFGYEWLSNAMFIAEKNGKRTKAYVEGILKNWKANGGMDLEGKKKPQQQKKESKPNNFHNFKQRTKKYSADELEDKVRRKFERKINGG</sequence>
<name>A0A845QZ77_9CLOT</name>
<dbReference type="Pfam" id="PF14297">
    <property type="entry name" value="Lin1244_N"/>
    <property type="match status" value="1"/>
</dbReference>
<evidence type="ECO:0000313" key="4">
    <source>
        <dbReference type="EMBL" id="NBI08257.1"/>
    </source>
</evidence>
<comment type="similarity">
    <text evidence="1">Belongs to the DnaB/DnaD family.</text>
</comment>
<gene>
    <name evidence="4" type="ORF">D3Z33_15460</name>
</gene>
<comment type="caution">
    <text evidence="4">The sequence shown here is derived from an EMBL/GenBank/DDBJ whole genome shotgun (WGS) entry which is preliminary data.</text>
</comment>
<dbReference type="OrthoDB" id="1047417at2"/>
<dbReference type="PANTHER" id="PTHR39196">
    <property type="entry name" value="PRIMOSOME, DNAD SUBUNIT"/>
    <property type="match status" value="1"/>
</dbReference>
<dbReference type="RefSeq" id="WP_160198720.1">
    <property type="nucleotide sequence ID" value="NZ_QXXA01000026.1"/>
</dbReference>
<dbReference type="AlphaFoldDB" id="A0A845QZ77"/>
<evidence type="ECO:0000259" key="3">
    <source>
        <dbReference type="Pfam" id="PF14297"/>
    </source>
</evidence>
<dbReference type="PANTHER" id="PTHR39196:SF1">
    <property type="entry name" value="PRIMOSOME, DNAD SUBUNIT"/>
    <property type="match status" value="1"/>
</dbReference>
<organism evidence="4 5">
    <name type="scientific">Senegalia massiliensis</name>
    <dbReference type="NCBI Taxonomy" id="1720316"/>
    <lineage>
        <taxon>Bacteria</taxon>
        <taxon>Bacillati</taxon>
        <taxon>Bacillota</taxon>
        <taxon>Clostridia</taxon>
        <taxon>Eubacteriales</taxon>
        <taxon>Clostridiaceae</taxon>
        <taxon>Senegalia</taxon>
    </lineage>
</organism>
<dbReference type="InterPro" id="IPR034829">
    <property type="entry name" value="DnaD-like_sf"/>
</dbReference>
<dbReference type="Proteomes" id="UP000467132">
    <property type="component" value="Unassembled WGS sequence"/>
</dbReference>
<feature type="region of interest" description="Disordered" evidence="2">
    <location>
        <begin position="258"/>
        <end position="286"/>
    </location>
</feature>
<dbReference type="NCBIfam" id="TIGR01446">
    <property type="entry name" value="DnaD_dom"/>
    <property type="match status" value="1"/>
</dbReference>